<dbReference type="Proteomes" id="UP000249163">
    <property type="component" value="Chromosome"/>
</dbReference>
<name>A0AAD0KL53_9BACL</name>
<accession>A0AAD0KL53</accession>
<evidence type="ECO:0000313" key="2">
    <source>
        <dbReference type="Proteomes" id="UP000249163"/>
    </source>
</evidence>
<sequence>MLVETQGLRLGRRSEAIENLVSVAVLSIEQFSWLLTKTALLQNHSWFGAVPFCALLYGL</sequence>
<evidence type="ECO:0000313" key="1">
    <source>
        <dbReference type="EMBL" id="AWV35210.1"/>
    </source>
</evidence>
<reference evidence="1 2" key="1">
    <citation type="submission" date="2017-06" db="EMBL/GenBank/DDBJ databases">
        <title>Complete genome sequence of Paenibacillus odorifer CBA7130.</title>
        <authorList>
            <person name="Nam Y.-D."/>
            <person name="Kang J."/>
            <person name="Chung W.-H."/>
        </authorList>
    </citation>
    <scope>NUCLEOTIDE SEQUENCE [LARGE SCALE GENOMIC DNA]</scope>
    <source>
        <strain evidence="1 2">CBA7130</strain>
    </source>
</reference>
<dbReference type="RefSeq" id="WP_111505233.1">
    <property type="nucleotide sequence ID" value="NZ_CP021965.1"/>
</dbReference>
<dbReference type="EMBL" id="CP021965">
    <property type="protein sequence ID" value="AWV35210.1"/>
    <property type="molecule type" value="Genomic_DNA"/>
</dbReference>
<proteinExistence type="predicted"/>
<organism evidence="1 2">
    <name type="scientific">Paenibacillus odorifer</name>
    <dbReference type="NCBI Taxonomy" id="189426"/>
    <lineage>
        <taxon>Bacteria</taxon>
        <taxon>Bacillati</taxon>
        <taxon>Bacillota</taxon>
        <taxon>Bacilli</taxon>
        <taxon>Bacillales</taxon>
        <taxon>Paenibacillaceae</taxon>
        <taxon>Paenibacillus</taxon>
    </lineage>
</organism>
<dbReference type="AlphaFoldDB" id="A0AAD0KL53"/>
<gene>
    <name evidence="1" type="ORF">CD191_22660</name>
</gene>
<protein>
    <submittedName>
        <fullName evidence="1">Uncharacterized protein</fullName>
    </submittedName>
</protein>